<sequence length="96" mass="11164">MREVHELKITPSNFNMVVTGGMTFQIRKHDRDFREGDIVFLKEFKGKEFTGRTQPCKLNLILTHTDGLKEGFCLLNIKLLSIHVNQEGKRYVTNLK</sequence>
<gene>
    <name evidence="2" type="ORF">COPG_00097</name>
</gene>
<dbReference type="GeneID" id="13165514"/>
<dbReference type="InterPro" id="IPR015947">
    <property type="entry name" value="PUA-like_sf"/>
</dbReference>
<dbReference type="OrthoDB" id="20998at10239"/>
<evidence type="ECO:0000313" key="2">
    <source>
        <dbReference type="EMBL" id="AFK66693.1"/>
    </source>
</evidence>
<feature type="domain" description="DUF3850" evidence="1">
    <location>
        <begin position="4"/>
        <end position="77"/>
    </location>
</feature>
<dbReference type="EMBL" id="HQ317390">
    <property type="protein sequence ID" value="AFK66693.1"/>
    <property type="molecule type" value="Genomic_DNA"/>
</dbReference>
<evidence type="ECO:0000313" key="3">
    <source>
        <dbReference type="Proteomes" id="UP000005266"/>
    </source>
</evidence>
<dbReference type="InterPro" id="IPR039440">
    <property type="entry name" value="DUF3850"/>
</dbReference>
<name>I3UMH8_9CAUD</name>
<keyword evidence="3" id="KW-1185">Reference proteome</keyword>
<reference evidence="2 3" key="1">
    <citation type="journal article" date="2013" name="Extremophiles">
        <title>Genomic analysis of cold-active Colwelliaphage 9A and psychrophilic phage-host interactions.</title>
        <authorList>
            <person name="Colangelo-Lillis J.R."/>
            <person name="Deming J.W."/>
        </authorList>
    </citation>
    <scope>NUCLEOTIDE SEQUENCE [LARGE SCALE GENOMIC DNA]</scope>
    <source>
        <strain evidence="2">9A</strain>
    </source>
</reference>
<dbReference type="Gene3D" id="2.30.130.30">
    <property type="entry name" value="Hypothetical protein"/>
    <property type="match status" value="1"/>
</dbReference>
<dbReference type="SUPFAM" id="SSF88697">
    <property type="entry name" value="PUA domain-like"/>
    <property type="match status" value="1"/>
</dbReference>
<dbReference type="Pfam" id="PF12961">
    <property type="entry name" value="DUF3850"/>
    <property type="match status" value="1"/>
</dbReference>
<dbReference type="KEGG" id="vg:13165514"/>
<proteinExistence type="predicted"/>
<accession>I3UMH8</accession>
<dbReference type="RefSeq" id="YP_006489283.1">
    <property type="nucleotide sequence ID" value="NC_018088.1"/>
</dbReference>
<evidence type="ECO:0000259" key="1">
    <source>
        <dbReference type="Pfam" id="PF12961"/>
    </source>
</evidence>
<protein>
    <recommendedName>
        <fullName evidence="1">DUF3850 domain-containing protein</fullName>
    </recommendedName>
</protein>
<organism evidence="2 3">
    <name type="scientific">Colwellia phage 9A</name>
    <dbReference type="NCBI Taxonomy" id="765765"/>
    <lineage>
        <taxon>Viruses</taxon>
        <taxon>Duplodnaviria</taxon>
        <taxon>Heunggongvirae</taxon>
        <taxon>Uroviricota</taxon>
        <taxon>Caudoviricetes</taxon>
        <taxon>Franklinbayvirus</taxon>
        <taxon>Franklinbayvirus fv9A</taxon>
    </lineage>
</organism>
<dbReference type="Proteomes" id="UP000005266">
    <property type="component" value="Segment"/>
</dbReference>